<organism evidence="1">
    <name type="scientific">marine sediment metagenome</name>
    <dbReference type="NCBI Taxonomy" id="412755"/>
    <lineage>
        <taxon>unclassified sequences</taxon>
        <taxon>metagenomes</taxon>
        <taxon>ecological metagenomes</taxon>
    </lineage>
</organism>
<comment type="caution">
    <text evidence="1">The sequence shown here is derived from an EMBL/GenBank/DDBJ whole genome shotgun (WGS) entry which is preliminary data.</text>
</comment>
<accession>X1RQN4</accession>
<dbReference type="AlphaFoldDB" id="X1RQN4"/>
<reference evidence="1" key="1">
    <citation type="journal article" date="2014" name="Front. Microbiol.">
        <title>High frequency of phylogenetically diverse reductive dehalogenase-homologous genes in deep subseafloor sedimentary metagenomes.</title>
        <authorList>
            <person name="Kawai M."/>
            <person name="Futagami T."/>
            <person name="Toyoda A."/>
            <person name="Takaki Y."/>
            <person name="Nishi S."/>
            <person name="Hori S."/>
            <person name="Arai W."/>
            <person name="Tsubouchi T."/>
            <person name="Morono Y."/>
            <person name="Uchiyama I."/>
            <person name="Ito T."/>
            <person name="Fujiyama A."/>
            <person name="Inagaki F."/>
            <person name="Takami H."/>
        </authorList>
    </citation>
    <scope>NUCLEOTIDE SEQUENCE</scope>
    <source>
        <strain evidence="1">Expedition CK06-06</strain>
    </source>
</reference>
<dbReference type="EMBL" id="BARW01002236">
    <property type="protein sequence ID" value="GAI69321.1"/>
    <property type="molecule type" value="Genomic_DNA"/>
</dbReference>
<gene>
    <name evidence="1" type="ORF">S12H4_06387</name>
</gene>
<sequence length="233" mass="26158">MDWLTFAGNLIRRIPLERVLIPRPDNTKALKDFAASVTAPVAQNRAPSEQKPMVTTQPPPRIVPQEAPKVHLAEPQPGGPSAEETVAYQSREIGKLLLRMERHYAQKMRVGGVPCDCGAQKHLLDLESLCEETIPMVDSPQVYYHVIEWIKKVGPKSTDEAAKSGLHDEEYPNFSHQARDFRKDVIGSLEPHALFPQKPGEPEGTQILPVVSEEERELIREKAHQKIEEALSQ</sequence>
<name>X1RQN4_9ZZZZ</name>
<protein>
    <submittedName>
        <fullName evidence="1">Uncharacterized protein</fullName>
    </submittedName>
</protein>
<evidence type="ECO:0000313" key="1">
    <source>
        <dbReference type="EMBL" id="GAI69321.1"/>
    </source>
</evidence>
<proteinExistence type="predicted"/>